<dbReference type="PANTHER" id="PTHR10963:SF24">
    <property type="entry name" value="GLYCOSIDASE C21B10.07-RELATED"/>
    <property type="match status" value="1"/>
</dbReference>
<dbReference type="Pfam" id="PF26113">
    <property type="entry name" value="GH16_XgeA"/>
    <property type="match status" value="1"/>
</dbReference>
<keyword evidence="1" id="KW-0677">Repeat</keyword>
<comment type="caution">
    <text evidence="4">The sequence shown here is derived from an EMBL/GenBank/DDBJ whole genome shotgun (WGS) entry which is preliminary data.</text>
</comment>
<feature type="domain" description="Apple" evidence="3">
    <location>
        <begin position="86"/>
        <end position="164"/>
    </location>
</feature>
<dbReference type="GO" id="GO:0009251">
    <property type="term" value="P:glucan catabolic process"/>
    <property type="evidence" value="ECO:0007669"/>
    <property type="project" value="TreeGrafter"/>
</dbReference>
<dbReference type="SMART" id="SM00223">
    <property type="entry name" value="APPLE"/>
    <property type="match status" value="1"/>
</dbReference>
<dbReference type="InterPro" id="IPR013320">
    <property type="entry name" value="ConA-like_dom_sf"/>
</dbReference>
<gene>
    <name evidence="4" type="ORF">AK812_SmicGene16323</name>
</gene>
<evidence type="ECO:0000256" key="2">
    <source>
        <dbReference type="ARBA" id="ARBA00023157"/>
    </source>
</evidence>
<dbReference type="InterPro" id="IPR000177">
    <property type="entry name" value="Apple"/>
</dbReference>
<dbReference type="Gene3D" id="3.50.4.10">
    <property type="entry name" value="Hepatocyte Growth Factor"/>
    <property type="match status" value="1"/>
</dbReference>
<protein>
    <submittedName>
        <fullName evidence="4">Putative glycosidase C21B10.07</fullName>
    </submittedName>
</protein>
<evidence type="ECO:0000313" key="5">
    <source>
        <dbReference type="Proteomes" id="UP000186817"/>
    </source>
</evidence>
<dbReference type="GO" id="GO:0006508">
    <property type="term" value="P:proteolysis"/>
    <property type="evidence" value="ECO:0007669"/>
    <property type="project" value="InterPro"/>
</dbReference>
<sequence length="386" mass="43197">MELLAGEDPALTSLETGTADVSVARRARLWQPRLYTGLAFLLGTSLLAWRIARSTGEASLNTIQKRPVGVPAVDEDELIPKGLEKCFLNKTYFVEQTGHFSLPHGLENRLSSALECQERCRKTYLCEHFSFWTSGGCLLTSYSAYPRKYDGPAGANVISGPRECKVAPPDPMYALPAAANVPPYMPKEAHGHCGGLHDEYKLTWRAEGETFFDDWQFIETSMTRGAEWYLNRSEAFFHSVAHASSAGAILRVGEQVHPFKRRSLMLRSPQAWRPDSGFMVAMKYKHVPYGPGIWPAYWLVNSDLPWPKGGELDVLEYANDQTAKVTFHTDFNCSLEVNKMKTCAREMIDVDDEMIPSCFTNYSGNELGCLPNQVRKTGEWPGALLP</sequence>
<dbReference type="SUPFAM" id="SSF57414">
    <property type="entry name" value="Hairpin loop containing domain-like"/>
    <property type="match status" value="1"/>
</dbReference>
<keyword evidence="2" id="KW-1015">Disulfide bond</keyword>
<dbReference type="AlphaFoldDB" id="A0A1Q9E0L6"/>
<keyword evidence="4" id="KW-0378">Hydrolase</keyword>
<dbReference type="EMBL" id="LSRX01000309">
    <property type="protein sequence ID" value="OLQ00961.1"/>
    <property type="molecule type" value="Genomic_DNA"/>
</dbReference>
<evidence type="ECO:0000259" key="3">
    <source>
        <dbReference type="SMART" id="SM00223"/>
    </source>
</evidence>
<dbReference type="SUPFAM" id="SSF49899">
    <property type="entry name" value="Concanavalin A-like lectins/glucanases"/>
    <property type="match status" value="1"/>
</dbReference>
<dbReference type="Gene3D" id="2.60.120.200">
    <property type="match status" value="1"/>
</dbReference>
<keyword evidence="5" id="KW-1185">Reference proteome</keyword>
<name>A0A1Q9E0L6_SYMMI</name>
<reference evidence="4 5" key="1">
    <citation type="submission" date="2016-02" db="EMBL/GenBank/DDBJ databases">
        <title>Genome analysis of coral dinoflagellate symbionts highlights evolutionary adaptations to a symbiotic lifestyle.</title>
        <authorList>
            <person name="Aranda M."/>
            <person name="Li Y."/>
            <person name="Liew Y.J."/>
            <person name="Baumgarten S."/>
            <person name="Simakov O."/>
            <person name="Wilson M."/>
            <person name="Piel J."/>
            <person name="Ashoor H."/>
            <person name="Bougouffa S."/>
            <person name="Bajic V.B."/>
            <person name="Ryu T."/>
            <person name="Ravasi T."/>
            <person name="Bayer T."/>
            <person name="Micklem G."/>
            <person name="Kim H."/>
            <person name="Bhak J."/>
            <person name="Lajeunesse T.C."/>
            <person name="Voolstra C.R."/>
        </authorList>
    </citation>
    <scope>NUCLEOTIDE SEQUENCE [LARGE SCALE GENOMIC DNA]</scope>
    <source>
        <strain evidence="4 5">CCMP2467</strain>
    </source>
</reference>
<dbReference type="GO" id="GO:0016798">
    <property type="term" value="F:hydrolase activity, acting on glycosyl bonds"/>
    <property type="evidence" value="ECO:0007669"/>
    <property type="project" value="UniProtKB-KW"/>
</dbReference>
<keyword evidence="4" id="KW-0326">Glycosidase</keyword>
<evidence type="ECO:0000256" key="1">
    <source>
        <dbReference type="ARBA" id="ARBA00022737"/>
    </source>
</evidence>
<organism evidence="4 5">
    <name type="scientific">Symbiodinium microadriaticum</name>
    <name type="common">Dinoflagellate</name>
    <name type="synonym">Zooxanthella microadriatica</name>
    <dbReference type="NCBI Taxonomy" id="2951"/>
    <lineage>
        <taxon>Eukaryota</taxon>
        <taxon>Sar</taxon>
        <taxon>Alveolata</taxon>
        <taxon>Dinophyceae</taxon>
        <taxon>Suessiales</taxon>
        <taxon>Symbiodiniaceae</taxon>
        <taxon>Symbiodinium</taxon>
    </lineage>
</organism>
<dbReference type="PANTHER" id="PTHR10963">
    <property type="entry name" value="GLYCOSYL HYDROLASE-RELATED"/>
    <property type="match status" value="1"/>
</dbReference>
<dbReference type="GO" id="GO:0005576">
    <property type="term" value="C:extracellular region"/>
    <property type="evidence" value="ECO:0007669"/>
    <property type="project" value="InterPro"/>
</dbReference>
<evidence type="ECO:0000313" key="4">
    <source>
        <dbReference type="EMBL" id="OLQ00961.1"/>
    </source>
</evidence>
<dbReference type="InterPro" id="IPR050546">
    <property type="entry name" value="Glycosyl_Hydrlase_16"/>
</dbReference>
<dbReference type="Proteomes" id="UP000186817">
    <property type="component" value="Unassembled WGS sequence"/>
</dbReference>
<proteinExistence type="predicted"/>
<dbReference type="OrthoDB" id="407397at2759"/>
<accession>A0A1Q9E0L6</accession>